<comment type="similarity">
    <text evidence="4">Belongs to the L/F-transferase family.</text>
</comment>
<dbReference type="GO" id="GO:0030163">
    <property type="term" value="P:protein catabolic process"/>
    <property type="evidence" value="ECO:0007669"/>
    <property type="project" value="UniProtKB-UniRule"/>
</dbReference>
<dbReference type="InterPro" id="IPR042203">
    <property type="entry name" value="Leu/Phe-tRNA_Trfase_C"/>
</dbReference>
<comment type="catalytic activity">
    <reaction evidence="4">
        <text>N-terminal L-lysyl-[protein] + L-leucyl-tRNA(Leu) = N-terminal L-leucyl-L-lysyl-[protein] + tRNA(Leu) + H(+)</text>
        <dbReference type="Rhea" id="RHEA:12340"/>
        <dbReference type="Rhea" id="RHEA-COMP:9613"/>
        <dbReference type="Rhea" id="RHEA-COMP:9622"/>
        <dbReference type="Rhea" id="RHEA-COMP:12670"/>
        <dbReference type="Rhea" id="RHEA-COMP:12671"/>
        <dbReference type="ChEBI" id="CHEBI:15378"/>
        <dbReference type="ChEBI" id="CHEBI:65249"/>
        <dbReference type="ChEBI" id="CHEBI:78442"/>
        <dbReference type="ChEBI" id="CHEBI:78494"/>
        <dbReference type="ChEBI" id="CHEBI:133043"/>
        <dbReference type="EC" id="2.3.2.6"/>
    </reaction>
</comment>
<dbReference type="GO" id="GO:0005737">
    <property type="term" value="C:cytoplasm"/>
    <property type="evidence" value="ECO:0007669"/>
    <property type="project" value="UniProtKB-SubCell"/>
</dbReference>
<keyword evidence="3 4" id="KW-0012">Acyltransferase</keyword>
<name>A0A399EVP1_9DEIN</name>
<evidence type="ECO:0000256" key="3">
    <source>
        <dbReference type="ARBA" id="ARBA00023315"/>
    </source>
</evidence>
<keyword evidence="6" id="KW-1185">Reference proteome</keyword>
<accession>A0A399EVP1</accession>
<evidence type="ECO:0000313" key="6">
    <source>
        <dbReference type="Proteomes" id="UP000265715"/>
    </source>
</evidence>
<keyword evidence="1 4" id="KW-0963">Cytoplasm</keyword>
<proteinExistence type="inferred from homology"/>
<dbReference type="SUPFAM" id="SSF55729">
    <property type="entry name" value="Acyl-CoA N-acyltransferases (Nat)"/>
    <property type="match status" value="1"/>
</dbReference>
<gene>
    <name evidence="4 5" type="primary">aat</name>
    <name evidence="5" type="ORF">Mterra_01404</name>
</gene>
<dbReference type="InterPro" id="IPR004616">
    <property type="entry name" value="Leu/Phe-tRNA_Trfase"/>
</dbReference>
<reference evidence="5 6" key="1">
    <citation type="submission" date="2018-08" db="EMBL/GenBank/DDBJ databases">
        <title>Meiothermus terrae DSM 26712 genome sequencing project.</title>
        <authorList>
            <person name="Da Costa M.S."/>
            <person name="Albuquerque L."/>
            <person name="Raposo P."/>
            <person name="Froufe H.J.C."/>
            <person name="Barroso C.S."/>
            <person name="Egas C."/>
        </authorList>
    </citation>
    <scope>NUCLEOTIDE SEQUENCE [LARGE SCALE GENOMIC DNA]</scope>
    <source>
        <strain evidence="5 6">DSM 26712</strain>
    </source>
</reference>
<protein>
    <recommendedName>
        <fullName evidence="4">Leucyl/phenylalanyl-tRNA--protein transferase</fullName>
        <ecNumber evidence="4">2.3.2.6</ecNumber>
    </recommendedName>
    <alternativeName>
        <fullName evidence="4">L/F-transferase</fullName>
    </alternativeName>
    <alternativeName>
        <fullName evidence="4">Leucyltransferase</fullName>
    </alternativeName>
    <alternativeName>
        <fullName evidence="4">Phenyalanyltransferase</fullName>
    </alternativeName>
</protein>
<dbReference type="PANTHER" id="PTHR30098:SF2">
    <property type="entry name" value="LEUCYL_PHENYLALANYL-TRNA--PROTEIN TRANSFERASE"/>
    <property type="match status" value="1"/>
</dbReference>
<dbReference type="RefSeq" id="WP_119314552.1">
    <property type="nucleotide sequence ID" value="NZ_QXDL01000044.1"/>
</dbReference>
<evidence type="ECO:0000256" key="4">
    <source>
        <dbReference type="HAMAP-Rule" id="MF_00688"/>
    </source>
</evidence>
<dbReference type="FunFam" id="3.40.630.70:FF:000001">
    <property type="entry name" value="Leucyl/phenylalanyl-tRNA--protein transferase"/>
    <property type="match status" value="1"/>
</dbReference>
<organism evidence="5 6">
    <name type="scientific">Calidithermus terrae</name>
    <dbReference type="NCBI Taxonomy" id="1408545"/>
    <lineage>
        <taxon>Bacteria</taxon>
        <taxon>Thermotogati</taxon>
        <taxon>Deinococcota</taxon>
        <taxon>Deinococci</taxon>
        <taxon>Thermales</taxon>
        <taxon>Thermaceae</taxon>
        <taxon>Calidithermus</taxon>
    </lineage>
</organism>
<comment type="subcellular location">
    <subcellularLocation>
        <location evidence="4">Cytoplasm</location>
    </subcellularLocation>
</comment>
<evidence type="ECO:0000256" key="1">
    <source>
        <dbReference type="ARBA" id="ARBA00022490"/>
    </source>
</evidence>
<dbReference type="EMBL" id="QXDL01000044">
    <property type="protein sequence ID" value="RIH86622.1"/>
    <property type="molecule type" value="Genomic_DNA"/>
</dbReference>
<dbReference type="EC" id="2.3.2.6" evidence="4"/>
<comment type="catalytic activity">
    <reaction evidence="4">
        <text>L-phenylalanyl-tRNA(Phe) + an N-terminal L-alpha-aminoacyl-[protein] = an N-terminal L-phenylalanyl-L-alpha-aminoacyl-[protein] + tRNA(Phe)</text>
        <dbReference type="Rhea" id="RHEA:43632"/>
        <dbReference type="Rhea" id="RHEA-COMP:9668"/>
        <dbReference type="Rhea" id="RHEA-COMP:9699"/>
        <dbReference type="Rhea" id="RHEA-COMP:10636"/>
        <dbReference type="Rhea" id="RHEA-COMP:10637"/>
        <dbReference type="ChEBI" id="CHEBI:78442"/>
        <dbReference type="ChEBI" id="CHEBI:78531"/>
        <dbReference type="ChEBI" id="CHEBI:78597"/>
        <dbReference type="ChEBI" id="CHEBI:83561"/>
        <dbReference type="EC" id="2.3.2.6"/>
    </reaction>
</comment>
<comment type="caution">
    <text evidence="5">The sequence shown here is derived from an EMBL/GenBank/DDBJ whole genome shotgun (WGS) entry which is preliminary data.</text>
</comment>
<dbReference type="HAMAP" id="MF_00688">
    <property type="entry name" value="Leu_Phe_trans"/>
    <property type="match status" value="1"/>
</dbReference>
<evidence type="ECO:0000256" key="2">
    <source>
        <dbReference type="ARBA" id="ARBA00022679"/>
    </source>
</evidence>
<sequence length="194" mass="21901">MVKAVVVDSILQLYAQGYFLMDNGDGLQWYSSRRHALIPLDERFHVPRSLRRALNSGAFEVRINHDFAGVVEGCATAHRRETWISDELRQIYAVLHRAGHAHSFETWHEGRLAGGILGIAVGGAFIGESMFYHVPEASKVALVRLVERLRGRGFALFDAQVQNPHLERFGAYEVSEGEYRRLLRQAVGLKARFA</sequence>
<dbReference type="GO" id="GO:0008914">
    <property type="term" value="F:leucyl-tRNA--protein transferase activity"/>
    <property type="evidence" value="ECO:0007669"/>
    <property type="project" value="UniProtKB-UniRule"/>
</dbReference>
<comment type="function">
    <text evidence="4">Functions in the N-end rule pathway of protein degradation where it conjugates Leu, Phe and, less efficiently, Met from aminoacyl-tRNAs to the N-termini of proteins containing an N-terminal arginine or lysine.</text>
</comment>
<dbReference type="Gene3D" id="3.40.630.70">
    <property type="entry name" value="Leucyl/phenylalanyl-tRNA-protein transferase, C-terminal domain"/>
    <property type="match status" value="1"/>
</dbReference>
<dbReference type="PANTHER" id="PTHR30098">
    <property type="entry name" value="LEUCYL/PHENYLALANYL-TRNA--PROTEIN TRANSFERASE"/>
    <property type="match status" value="1"/>
</dbReference>
<evidence type="ECO:0000313" key="5">
    <source>
        <dbReference type="EMBL" id="RIH86622.1"/>
    </source>
</evidence>
<comment type="catalytic activity">
    <reaction evidence="4">
        <text>N-terminal L-arginyl-[protein] + L-leucyl-tRNA(Leu) = N-terminal L-leucyl-L-arginyl-[protein] + tRNA(Leu) + H(+)</text>
        <dbReference type="Rhea" id="RHEA:50416"/>
        <dbReference type="Rhea" id="RHEA-COMP:9613"/>
        <dbReference type="Rhea" id="RHEA-COMP:9622"/>
        <dbReference type="Rhea" id="RHEA-COMP:12672"/>
        <dbReference type="Rhea" id="RHEA-COMP:12673"/>
        <dbReference type="ChEBI" id="CHEBI:15378"/>
        <dbReference type="ChEBI" id="CHEBI:64719"/>
        <dbReference type="ChEBI" id="CHEBI:78442"/>
        <dbReference type="ChEBI" id="CHEBI:78494"/>
        <dbReference type="ChEBI" id="CHEBI:133044"/>
        <dbReference type="EC" id="2.3.2.6"/>
    </reaction>
</comment>
<dbReference type="InterPro" id="IPR016181">
    <property type="entry name" value="Acyl_CoA_acyltransferase"/>
</dbReference>
<dbReference type="Pfam" id="PF03588">
    <property type="entry name" value="Leu_Phe_trans"/>
    <property type="match status" value="1"/>
</dbReference>
<dbReference type="NCBIfam" id="TIGR00667">
    <property type="entry name" value="aat"/>
    <property type="match status" value="1"/>
</dbReference>
<dbReference type="Proteomes" id="UP000265715">
    <property type="component" value="Unassembled WGS sequence"/>
</dbReference>
<keyword evidence="2 4" id="KW-0808">Transferase</keyword>
<dbReference type="AlphaFoldDB" id="A0A399EVP1"/>
<dbReference type="OrthoDB" id="9790282at2"/>